<keyword evidence="18" id="KW-1185">Reference proteome</keyword>
<dbReference type="InterPro" id="IPR025110">
    <property type="entry name" value="AMP-bd_C"/>
</dbReference>
<evidence type="ECO:0000256" key="7">
    <source>
        <dbReference type="ARBA" id="ARBA00022832"/>
    </source>
</evidence>
<sequence length="570" mass="61665">MTARIWLKNYPEGVPADVDTSQYSSLVALIEDSFKRFADRTAYSFMGKDVSYAETDEQSRALAAYLQGLGLARGDRVAIMMPNVPQYPAAVAAVLRAGLVVVNVNPLYTARELEHQLKDSGAKAIVIIENFAQTLDKCIAATPVKHVVLASMGDRLGGLKGMIVNFVVRKIKKLVPPFNLPGAVRYNDAVAKGRGARFTAPAIGPDDVAVLQYTGGTTGVSKGAMLLHRNLIANVLQSEAWNDPVMKRVPSNEQPTSVCALPLYHIFAFTVNMMLGLRTGGKTILIPNPRDLPATLKELSKHTFHSFPAVSTLFNGIAHHPDFNKVNWKNLKVSVGGGMAVQSAVAKLWLEKTGCPICEGYGLSETSPSATCNPVTNKEFTGTIGLPLPGTYIKILDDAGNELPLGEAGEIAIKGPQVMAGYWQRPDETAKVMTADGYFRSGDIGIMDERGYTRIVDRKKDMILVSGFNVFPNEVEDVVAGMPGVLEVAAVGVPDERMGEAVKLVIVKKDPALTEDAVRQFCHDNLTGYKRPRVIEFRTELPKTPVGKVLRRELRDKPAIAAPAGAVSVN</sequence>
<dbReference type="KEGG" id="otk:C6570_04690"/>
<evidence type="ECO:0000256" key="12">
    <source>
        <dbReference type="ARBA" id="ARBA00026121"/>
    </source>
</evidence>
<dbReference type="FunFam" id="3.30.300.30:FF:000006">
    <property type="entry name" value="Long-chain-fatty-acid--CoA ligase FadD"/>
    <property type="match status" value="1"/>
</dbReference>
<dbReference type="RefSeq" id="WP_106702192.1">
    <property type="nucleotide sequence ID" value="NZ_CP027666.1"/>
</dbReference>
<dbReference type="Gene3D" id="3.40.50.12780">
    <property type="entry name" value="N-terminal domain of ligase-like"/>
    <property type="match status" value="1"/>
</dbReference>
<dbReference type="GO" id="GO:0004467">
    <property type="term" value="F:long-chain fatty acid-CoA ligase activity"/>
    <property type="evidence" value="ECO:0007669"/>
    <property type="project" value="UniProtKB-EC"/>
</dbReference>
<dbReference type="AlphaFoldDB" id="A0A2S0MCK4"/>
<feature type="domain" description="AMP-binding enzyme C-terminal" evidence="16">
    <location>
        <begin position="474"/>
        <end position="548"/>
    </location>
</feature>
<keyword evidence="11" id="KW-0472">Membrane</keyword>
<dbReference type="Pfam" id="PF13193">
    <property type="entry name" value="AMP-binding_C"/>
    <property type="match status" value="1"/>
</dbReference>
<keyword evidence="5 17" id="KW-0436">Ligase</keyword>
<dbReference type="PANTHER" id="PTHR43767:SF8">
    <property type="entry name" value="LONG-CHAIN-FATTY-ACID--COA LIGASE"/>
    <property type="match status" value="1"/>
</dbReference>
<protein>
    <recommendedName>
        <fullName evidence="13">Long-chain-fatty-acid--CoA ligase</fullName>
        <ecNumber evidence="12">6.2.1.3</ecNumber>
    </recommendedName>
    <alternativeName>
        <fullName evidence="14">Long-chain acyl-CoA synthetase</fullName>
    </alternativeName>
</protein>
<evidence type="ECO:0000259" key="16">
    <source>
        <dbReference type="Pfam" id="PF13193"/>
    </source>
</evidence>
<dbReference type="InterPro" id="IPR000873">
    <property type="entry name" value="AMP-dep_synth/lig_dom"/>
</dbReference>
<evidence type="ECO:0000256" key="6">
    <source>
        <dbReference type="ARBA" id="ARBA00022741"/>
    </source>
</evidence>
<evidence type="ECO:0000256" key="5">
    <source>
        <dbReference type="ARBA" id="ARBA00022598"/>
    </source>
</evidence>
<comment type="similarity">
    <text evidence="4">Belongs to the ATP-dependent AMP-binding enzyme family.</text>
</comment>
<evidence type="ECO:0000256" key="4">
    <source>
        <dbReference type="ARBA" id="ARBA00006432"/>
    </source>
</evidence>
<dbReference type="Gene3D" id="3.30.300.30">
    <property type="match status" value="1"/>
</dbReference>
<evidence type="ECO:0000313" key="17">
    <source>
        <dbReference type="EMBL" id="AVO33629.1"/>
    </source>
</evidence>
<dbReference type="EC" id="6.2.1.3" evidence="12"/>
<comment type="pathway">
    <text evidence="3">Lipid metabolism; fatty acid beta-oxidation.</text>
</comment>
<dbReference type="Proteomes" id="UP000239709">
    <property type="component" value="Chromosome"/>
</dbReference>
<dbReference type="FunFam" id="3.40.50.12780:FF:000003">
    <property type="entry name" value="Long-chain-fatty-acid--CoA ligase FadD"/>
    <property type="match status" value="1"/>
</dbReference>
<evidence type="ECO:0000256" key="1">
    <source>
        <dbReference type="ARBA" id="ARBA00001946"/>
    </source>
</evidence>
<evidence type="ECO:0000256" key="3">
    <source>
        <dbReference type="ARBA" id="ARBA00005005"/>
    </source>
</evidence>
<comment type="subcellular location">
    <subcellularLocation>
        <location evidence="2">Membrane</location>
        <topology evidence="2">Peripheral membrane protein</topology>
    </subcellularLocation>
</comment>
<evidence type="ECO:0000259" key="15">
    <source>
        <dbReference type="Pfam" id="PF00501"/>
    </source>
</evidence>
<accession>A0A2S0MCK4</accession>
<name>A0A2S0MCK4_9BURK</name>
<dbReference type="CDD" id="cd05936">
    <property type="entry name" value="FC-FACS_FadD_like"/>
    <property type="match status" value="1"/>
</dbReference>
<keyword evidence="7" id="KW-0276">Fatty acid metabolism</keyword>
<comment type="cofactor">
    <cofactor evidence="1">
        <name>Mg(2+)</name>
        <dbReference type="ChEBI" id="CHEBI:18420"/>
    </cofactor>
</comment>
<evidence type="ECO:0000256" key="11">
    <source>
        <dbReference type="ARBA" id="ARBA00023136"/>
    </source>
</evidence>
<evidence type="ECO:0000256" key="10">
    <source>
        <dbReference type="ARBA" id="ARBA00023098"/>
    </source>
</evidence>
<evidence type="ECO:0000256" key="13">
    <source>
        <dbReference type="ARBA" id="ARBA00039545"/>
    </source>
</evidence>
<keyword evidence="8" id="KW-0067">ATP-binding</keyword>
<dbReference type="Pfam" id="PF00501">
    <property type="entry name" value="AMP-binding"/>
    <property type="match status" value="1"/>
</dbReference>
<dbReference type="EMBL" id="CP027666">
    <property type="protein sequence ID" value="AVO33629.1"/>
    <property type="molecule type" value="Genomic_DNA"/>
</dbReference>
<gene>
    <name evidence="17" type="ORF">C6570_04690</name>
</gene>
<dbReference type="GO" id="GO:0016020">
    <property type="term" value="C:membrane"/>
    <property type="evidence" value="ECO:0007669"/>
    <property type="project" value="UniProtKB-SubCell"/>
</dbReference>
<evidence type="ECO:0000256" key="14">
    <source>
        <dbReference type="ARBA" id="ARBA00042773"/>
    </source>
</evidence>
<keyword evidence="10" id="KW-0443">Lipid metabolism</keyword>
<reference evidence="17 18" key="1">
    <citation type="submission" date="2018-03" db="EMBL/GenBank/DDBJ databases">
        <title>Genome sequencing of Ottowia sp.</title>
        <authorList>
            <person name="Kim S.-J."/>
            <person name="Heo J."/>
            <person name="Kwon S.-W."/>
        </authorList>
    </citation>
    <scope>NUCLEOTIDE SEQUENCE [LARGE SCALE GENOMIC DNA]</scope>
    <source>
        <strain evidence="17 18">KADR8-3</strain>
    </source>
</reference>
<dbReference type="InterPro" id="IPR045851">
    <property type="entry name" value="AMP-bd_C_sf"/>
</dbReference>
<dbReference type="InterPro" id="IPR050237">
    <property type="entry name" value="ATP-dep_AMP-bd_enzyme"/>
</dbReference>
<evidence type="ECO:0000256" key="8">
    <source>
        <dbReference type="ARBA" id="ARBA00022840"/>
    </source>
</evidence>
<dbReference type="InterPro" id="IPR020845">
    <property type="entry name" value="AMP-binding_CS"/>
</dbReference>
<feature type="domain" description="AMP-dependent synthetase/ligase" evidence="15">
    <location>
        <begin position="31"/>
        <end position="423"/>
    </location>
</feature>
<evidence type="ECO:0000313" key="18">
    <source>
        <dbReference type="Proteomes" id="UP000239709"/>
    </source>
</evidence>
<dbReference type="OrthoDB" id="9766486at2"/>
<dbReference type="InterPro" id="IPR042099">
    <property type="entry name" value="ANL_N_sf"/>
</dbReference>
<dbReference type="GO" id="GO:0005524">
    <property type="term" value="F:ATP binding"/>
    <property type="evidence" value="ECO:0007669"/>
    <property type="project" value="UniProtKB-KW"/>
</dbReference>
<dbReference type="SUPFAM" id="SSF56801">
    <property type="entry name" value="Acetyl-CoA synthetase-like"/>
    <property type="match status" value="1"/>
</dbReference>
<evidence type="ECO:0000256" key="2">
    <source>
        <dbReference type="ARBA" id="ARBA00004170"/>
    </source>
</evidence>
<dbReference type="PANTHER" id="PTHR43767">
    <property type="entry name" value="LONG-CHAIN-FATTY-ACID--COA LIGASE"/>
    <property type="match status" value="1"/>
</dbReference>
<keyword evidence="6" id="KW-0547">Nucleotide-binding</keyword>
<keyword evidence="9" id="KW-0460">Magnesium</keyword>
<evidence type="ECO:0000256" key="9">
    <source>
        <dbReference type="ARBA" id="ARBA00022842"/>
    </source>
</evidence>
<proteinExistence type="inferred from homology"/>
<organism evidence="17 18">
    <name type="scientific">Ottowia oryzae</name>
    <dbReference type="NCBI Taxonomy" id="2109914"/>
    <lineage>
        <taxon>Bacteria</taxon>
        <taxon>Pseudomonadati</taxon>
        <taxon>Pseudomonadota</taxon>
        <taxon>Betaproteobacteria</taxon>
        <taxon>Burkholderiales</taxon>
        <taxon>Comamonadaceae</taxon>
        <taxon>Ottowia</taxon>
    </lineage>
</organism>
<dbReference type="PROSITE" id="PS00455">
    <property type="entry name" value="AMP_BINDING"/>
    <property type="match status" value="1"/>
</dbReference>
<dbReference type="NCBIfam" id="NF005463">
    <property type="entry name" value="PRK07059.1"/>
    <property type="match status" value="1"/>
</dbReference>